<keyword evidence="5 9" id="KW-0697">Rotamase</keyword>
<evidence type="ECO:0000256" key="8">
    <source>
        <dbReference type="PROSITE-ProRule" id="PRU00176"/>
    </source>
</evidence>
<dbReference type="InterPro" id="IPR002130">
    <property type="entry name" value="Cyclophilin-type_PPIase_dom"/>
</dbReference>
<dbReference type="CDD" id="cd01921">
    <property type="entry name" value="cyclophilin_RRM"/>
    <property type="match status" value="1"/>
</dbReference>
<proteinExistence type="inferred from homology"/>
<dbReference type="FunFam" id="2.40.100.10:FF:000015">
    <property type="entry name" value="Peptidyl-prolyl cis-trans isomerase"/>
    <property type="match status" value="1"/>
</dbReference>
<dbReference type="PRINTS" id="PR00153">
    <property type="entry name" value="CSAPPISMRASE"/>
</dbReference>
<feature type="domain" description="RRM" evidence="12">
    <location>
        <begin position="240"/>
        <end position="318"/>
    </location>
</feature>
<dbReference type="InterPro" id="IPR012677">
    <property type="entry name" value="Nucleotide-bd_a/b_plait_sf"/>
</dbReference>
<protein>
    <recommendedName>
        <fullName evidence="9">Peptidyl-prolyl cis-trans isomerase</fullName>
        <shortName evidence="9">PPIase</shortName>
        <ecNumber evidence="9">5.2.1.8</ecNumber>
    </recommendedName>
</protein>
<dbReference type="EMBL" id="GL444956">
    <property type="protein sequence ID" value="EFN60351.1"/>
    <property type="molecule type" value="Genomic_DNA"/>
</dbReference>
<dbReference type="Gene3D" id="2.40.100.10">
    <property type="entry name" value="Cyclophilin-like"/>
    <property type="match status" value="1"/>
</dbReference>
<gene>
    <name evidence="13" type="ORF">EAG_08763</name>
</gene>
<dbReference type="Gene3D" id="3.30.70.330">
    <property type="match status" value="1"/>
</dbReference>
<accession>E2B1T0</accession>
<dbReference type="KEGG" id="cfo:105258331"/>
<feature type="compositionally biased region" description="Basic and acidic residues" evidence="10">
    <location>
        <begin position="411"/>
        <end position="481"/>
    </location>
</feature>
<evidence type="ECO:0000256" key="3">
    <source>
        <dbReference type="ARBA" id="ARBA00004123"/>
    </source>
</evidence>
<evidence type="ECO:0000256" key="1">
    <source>
        <dbReference type="ARBA" id="ARBA00000971"/>
    </source>
</evidence>
<dbReference type="PANTHER" id="PTHR45843">
    <property type="entry name" value="PEPTIDYL-PROLYL CIS-TRANS ISOMERASE-LIKE 4"/>
    <property type="match status" value="1"/>
</dbReference>
<dbReference type="InterPro" id="IPR035542">
    <property type="entry name" value="CRIP"/>
</dbReference>
<evidence type="ECO:0000313" key="14">
    <source>
        <dbReference type="Proteomes" id="UP000000311"/>
    </source>
</evidence>
<dbReference type="PANTHER" id="PTHR45843:SF1">
    <property type="entry name" value="PEPTIDYL-PROLYL CIS-TRANS ISOMERASE-LIKE 4"/>
    <property type="match status" value="1"/>
</dbReference>
<dbReference type="PROSITE" id="PS50072">
    <property type="entry name" value="CSA_PPIASE_2"/>
    <property type="match status" value="1"/>
</dbReference>
<dbReference type="PROSITE" id="PS50102">
    <property type="entry name" value="RRM"/>
    <property type="match status" value="1"/>
</dbReference>
<dbReference type="InterPro" id="IPR035538">
    <property type="entry name" value="Cyclophilin_PPIL4"/>
</dbReference>
<dbReference type="SUPFAM" id="SSF50891">
    <property type="entry name" value="Cyclophilin-like"/>
    <property type="match status" value="1"/>
</dbReference>
<evidence type="ECO:0000256" key="10">
    <source>
        <dbReference type="SAM" id="MobiDB-lite"/>
    </source>
</evidence>
<evidence type="ECO:0000256" key="9">
    <source>
        <dbReference type="RuleBase" id="RU365081"/>
    </source>
</evidence>
<keyword evidence="4 8" id="KW-0694">RNA-binding</keyword>
<dbReference type="FunCoup" id="E2B1T0">
    <property type="interactions" value="2206"/>
</dbReference>
<dbReference type="CDD" id="cd12235">
    <property type="entry name" value="RRM_PPIL4"/>
    <property type="match status" value="1"/>
</dbReference>
<comment type="subcellular location">
    <subcellularLocation>
        <location evidence="3 9">Nucleus</location>
    </subcellularLocation>
</comment>
<keyword evidence="14" id="KW-1185">Reference proteome</keyword>
<evidence type="ECO:0000256" key="6">
    <source>
        <dbReference type="ARBA" id="ARBA00023235"/>
    </source>
</evidence>
<dbReference type="GO" id="GO:0003723">
    <property type="term" value="F:RNA binding"/>
    <property type="evidence" value="ECO:0007669"/>
    <property type="project" value="UniProtKB-UniRule"/>
</dbReference>
<evidence type="ECO:0000256" key="2">
    <source>
        <dbReference type="ARBA" id="ARBA00002388"/>
    </source>
</evidence>
<reference evidence="13 14" key="1">
    <citation type="journal article" date="2010" name="Science">
        <title>Genomic comparison of the ants Camponotus floridanus and Harpegnathos saltator.</title>
        <authorList>
            <person name="Bonasio R."/>
            <person name="Zhang G."/>
            <person name="Ye C."/>
            <person name="Mutti N.S."/>
            <person name="Fang X."/>
            <person name="Qin N."/>
            <person name="Donahue G."/>
            <person name="Yang P."/>
            <person name="Li Q."/>
            <person name="Li C."/>
            <person name="Zhang P."/>
            <person name="Huang Z."/>
            <person name="Berger S.L."/>
            <person name="Reinberg D."/>
            <person name="Wang J."/>
            <person name="Liebig J."/>
        </authorList>
    </citation>
    <scope>NUCLEOTIDE SEQUENCE [LARGE SCALE GENOMIC DNA]</scope>
    <source>
        <strain evidence="14">C129</strain>
    </source>
</reference>
<dbReference type="InterPro" id="IPR029000">
    <property type="entry name" value="Cyclophilin-like_dom_sf"/>
</dbReference>
<evidence type="ECO:0000256" key="7">
    <source>
        <dbReference type="ARBA" id="ARBA00023242"/>
    </source>
</evidence>
<feature type="compositionally biased region" description="Basic and acidic residues" evidence="10">
    <location>
        <begin position="344"/>
        <end position="404"/>
    </location>
</feature>
<feature type="region of interest" description="Disordered" evidence="10">
    <location>
        <begin position="344"/>
        <end position="490"/>
    </location>
</feature>
<dbReference type="Pfam" id="PF00160">
    <property type="entry name" value="Pro_isomerase"/>
    <property type="match status" value="1"/>
</dbReference>
<dbReference type="STRING" id="104421.E2B1T0"/>
<comment type="catalytic activity">
    <reaction evidence="1 9">
        <text>[protein]-peptidylproline (omega=180) = [protein]-peptidylproline (omega=0)</text>
        <dbReference type="Rhea" id="RHEA:16237"/>
        <dbReference type="Rhea" id="RHEA-COMP:10747"/>
        <dbReference type="Rhea" id="RHEA-COMP:10748"/>
        <dbReference type="ChEBI" id="CHEBI:83833"/>
        <dbReference type="ChEBI" id="CHEBI:83834"/>
        <dbReference type="EC" id="5.2.1.8"/>
    </reaction>
</comment>
<evidence type="ECO:0000313" key="13">
    <source>
        <dbReference type="EMBL" id="EFN60351.1"/>
    </source>
</evidence>
<dbReference type="OMA" id="KMRHTRM"/>
<feature type="domain" description="PPIase cyclophilin-type" evidence="11">
    <location>
        <begin position="1"/>
        <end position="161"/>
    </location>
</feature>
<dbReference type="Pfam" id="PF00076">
    <property type="entry name" value="RRM_1"/>
    <property type="match status" value="1"/>
</dbReference>
<evidence type="ECO:0000256" key="4">
    <source>
        <dbReference type="ARBA" id="ARBA00022884"/>
    </source>
</evidence>
<sequence>MAVVIETTIGDFTVDLYIDERPQTTRNFLKLCKIKYYNWNLFHSVHTNFIAQTGDPTGTGKGGESVYGIVLGEKARYYEAEHMPKIKHNRIGLLSMVNCGNNMLGSQFFITLGPELQSLDNEHCVFGEITEGLEIILKFNEAICDGDQRPYQDIRISHTVILEDPFDDPVGLVIPDRSPEPTKEALMSDRIGADEAIDDMGGMTIEELTENQKAKEAKARATILEIVGDIPDADIAPPENVLFVCKLNPVTTDDDLEIIFSRFGKIIGCEVIRDHQTGDSLQYAFIEFADRKSCEDAYFKMDNVLIDDRRIHVDFSQSVAKMRWRGKGKGIRYFDEDDKKRDNYSFLKKPETSRERNNDNGKDREDGKRKESSRKDHRKYERRKEDKDKRKEDRSYDRYENERRDRRKKEERRDRDKEDQRRDYSEDRSERRNRRDENNDWRRDHSEERLERRSKRDEYSDRERRHRDSERKRNEEDDTRYKSHKYKKKR</sequence>
<evidence type="ECO:0000256" key="5">
    <source>
        <dbReference type="ARBA" id="ARBA00023110"/>
    </source>
</evidence>
<dbReference type="InterPro" id="IPR000504">
    <property type="entry name" value="RRM_dom"/>
</dbReference>
<keyword evidence="7 9" id="KW-0539">Nucleus</keyword>
<organism evidence="14">
    <name type="scientific">Camponotus floridanus</name>
    <name type="common">Florida carpenter ant</name>
    <dbReference type="NCBI Taxonomy" id="104421"/>
    <lineage>
        <taxon>Eukaryota</taxon>
        <taxon>Metazoa</taxon>
        <taxon>Ecdysozoa</taxon>
        <taxon>Arthropoda</taxon>
        <taxon>Hexapoda</taxon>
        <taxon>Insecta</taxon>
        <taxon>Pterygota</taxon>
        <taxon>Neoptera</taxon>
        <taxon>Endopterygota</taxon>
        <taxon>Hymenoptera</taxon>
        <taxon>Apocrita</taxon>
        <taxon>Aculeata</taxon>
        <taxon>Formicoidea</taxon>
        <taxon>Formicidae</taxon>
        <taxon>Formicinae</taxon>
        <taxon>Camponotus</taxon>
    </lineage>
</organism>
<dbReference type="OrthoDB" id="2083at2759"/>
<dbReference type="FunFam" id="3.30.70.330:FF:000287">
    <property type="entry name" value="Peptidyl-prolyl cis-trans isomerase"/>
    <property type="match status" value="1"/>
</dbReference>
<dbReference type="GO" id="GO:0003755">
    <property type="term" value="F:peptidyl-prolyl cis-trans isomerase activity"/>
    <property type="evidence" value="ECO:0007669"/>
    <property type="project" value="UniProtKB-UniRule"/>
</dbReference>
<name>E2B1T0_CAMFO</name>
<comment type="similarity">
    <text evidence="9">Belongs to the cyclophilin-type PPIase family. PPIL4 subfamily.</text>
</comment>
<dbReference type="AlphaFoldDB" id="E2B1T0"/>
<dbReference type="EC" id="5.2.1.8" evidence="9"/>
<dbReference type="Proteomes" id="UP000000311">
    <property type="component" value="Unassembled WGS sequence"/>
</dbReference>
<dbReference type="InParanoid" id="E2B1T0"/>
<dbReference type="GO" id="GO:0005634">
    <property type="term" value="C:nucleus"/>
    <property type="evidence" value="ECO:0007669"/>
    <property type="project" value="UniProtKB-SubCell"/>
</dbReference>
<dbReference type="SMART" id="SM00360">
    <property type="entry name" value="RRM"/>
    <property type="match status" value="1"/>
</dbReference>
<dbReference type="SUPFAM" id="SSF54928">
    <property type="entry name" value="RNA-binding domain, RBD"/>
    <property type="match status" value="1"/>
</dbReference>
<evidence type="ECO:0000259" key="11">
    <source>
        <dbReference type="PROSITE" id="PS50072"/>
    </source>
</evidence>
<dbReference type="InterPro" id="IPR035979">
    <property type="entry name" value="RBD_domain_sf"/>
</dbReference>
<keyword evidence="6 9" id="KW-0413">Isomerase</keyword>
<comment type="function">
    <text evidence="2 9">PPIases accelerate the folding of proteins. It catalyzes the cis-trans isomerization of proline imidic peptide bonds in oligopeptides.</text>
</comment>
<evidence type="ECO:0000259" key="12">
    <source>
        <dbReference type="PROSITE" id="PS50102"/>
    </source>
</evidence>